<evidence type="ECO:0000256" key="6">
    <source>
        <dbReference type="ARBA" id="ARBA00022737"/>
    </source>
</evidence>
<dbReference type="InterPro" id="IPR019775">
    <property type="entry name" value="WD40_repeat_CS"/>
</dbReference>
<name>A0A1S8X228_OPIVI</name>
<dbReference type="GO" id="GO:0005764">
    <property type="term" value="C:lysosome"/>
    <property type="evidence" value="ECO:0007669"/>
    <property type="project" value="UniProtKB-SubCell"/>
</dbReference>
<feature type="compositionally biased region" description="Low complexity" evidence="11">
    <location>
        <begin position="248"/>
        <end position="257"/>
    </location>
</feature>
<dbReference type="InterPro" id="IPR015943">
    <property type="entry name" value="WD40/YVTN_repeat-like_dom_sf"/>
</dbReference>
<keyword evidence="5 10" id="KW-0853">WD repeat</keyword>
<dbReference type="PANTHER" id="PTHR11024">
    <property type="entry name" value="NUCLEAR PORE COMPLEX PROTEIN SEC13 / SEH1 FAMILY MEMBER"/>
    <property type="match status" value="1"/>
</dbReference>
<protein>
    <submittedName>
        <fullName evidence="12">WD domain, G-beta repeat protein</fullName>
    </submittedName>
</protein>
<dbReference type="EMBL" id="KV892572">
    <property type="protein sequence ID" value="OON20553.1"/>
    <property type="molecule type" value="Genomic_DNA"/>
</dbReference>
<dbReference type="PROSITE" id="PS50294">
    <property type="entry name" value="WD_REPEATS_REGION"/>
    <property type="match status" value="2"/>
</dbReference>
<evidence type="ECO:0000313" key="13">
    <source>
        <dbReference type="Proteomes" id="UP000243686"/>
    </source>
</evidence>
<dbReference type="GO" id="GO:0005198">
    <property type="term" value="F:structural molecule activity"/>
    <property type="evidence" value="ECO:0007669"/>
    <property type="project" value="InterPro"/>
</dbReference>
<keyword evidence="4" id="KW-0813">Transport</keyword>
<keyword evidence="13" id="KW-1185">Reference proteome</keyword>
<proteinExistence type="inferred from homology"/>
<dbReference type="SMART" id="SM00320">
    <property type="entry name" value="WD40"/>
    <property type="match status" value="4"/>
</dbReference>
<feature type="compositionally biased region" description="Polar residues" evidence="11">
    <location>
        <begin position="258"/>
        <end position="269"/>
    </location>
</feature>
<feature type="repeat" description="WD" evidence="10">
    <location>
        <begin position="386"/>
        <end position="418"/>
    </location>
</feature>
<organism evidence="12 13">
    <name type="scientific">Opisthorchis viverrini</name>
    <name type="common">Southeast Asian liver fluke</name>
    <dbReference type="NCBI Taxonomy" id="6198"/>
    <lineage>
        <taxon>Eukaryota</taxon>
        <taxon>Metazoa</taxon>
        <taxon>Spiralia</taxon>
        <taxon>Lophotrochozoa</taxon>
        <taxon>Platyhelminthes</taxon>
        <taxon>Trematoda</taxon>
        <taxon>Digenea</taxon>
        <taxon>Opisthorchiida</taxon>
        <taxon>Opisthorchiata</taxon>
        <taxon>Opisthorchiidae</taxon>
        <taxon>Opisthorchis</taxon>
    </lineage>
</organism>
<dbReference type="PROSITE" id="PS50082">
    <property type="entry name" value="WD_REPEATS_2"/>
    <property type="match status" value="2"/>
</dbReference>
<evidence type="ECO:0000256" key="2">
    <source>
        <dbReference type="ARBA" id="ARBA00004371"/>
    </source>
</evidence>
<evidence type="ECO:0000256" key="3">
    <source>
        <dbReference type="ARBA" id="ARBA00010102"/>
    </source>
</evidence>
<evidence type="ECO:0000256" key="4">
    <source>
        <dbReference type="ARBA" id="ARBA00022448"/>
    </source>
</evidence>
<dbReference type="Proteomes" id="UP000243686">
    <property type="component" value="Unassembled WGS sequence"/>
</dbReference>
<reference evidence="12 13" key="1">
    <citation type="submission" date="2015-03" db="EMBL/GenBank/DDBJ databases">
        <title>Draft genome of the nematode, Opisthorchis viverrini.</title>
        <authorList>
            <person name="Mitreva M."/>
        </authorList>
    </citation>
    <scope>NUCLEOTIDE SEQUENCE [LARGE SCALE GENOMIC DNA]</scope>
    <source>
        <strain evidence="12">Khon Kaen</strain>
    </source>
</reference>
<evidence type="ECO:0000256" key="10">
    <source>
        <dbReference type="PROSITE-ProRule" id="PRU00221"/>
    </source>
</evidence>
<evidence type="ECO:0000256" key="5">
    <source>
        <dbReference type="ARBA" id="ARBA00022574"/>
    </source>
</evidence>
<sequence>MVVSNLCALFAGFFRSKQHQTMIAWKLGGDMEIDLHLVHMFVSRGIHANHTDLIHDVAYDFYGLRMATCSSDQMIKIWDLRPDGEWVCTARWRCHLGPCWRVTWAHPEFGQVIATCSFDRTITIWEEIAGGQSNPGTTVHDPDNPPVVSIQSNTACYPAAQPTSTSWVRRANLVDPRTSVTGLQFAPRHLGLQLAAISTDGLLRVYEALDVMNLSQWRLQFDFPTKLIGSCLAWSQSPLDPPLIAVGSAAPPSSASSNDTADQSGTSALQPHFGMGNTVPNSNSLITGKVVIYEYSEARRHWDLVEDIREMEDAVYDIQFAPHMGQSFHTLAVGSKDVFILRIRSTGNQPTNILSKGNLNLSGSGSFTTSAPPARTAYEINLLARFNHHKGRVWRVSWNVTGSILASSGDDGCIRLWQANYLGTWQPISVIAPDGSQPTGVLDPGPSVTIGSMMPPLPPPVRSLGTRLQIKLPGPPDSEQRVQMQRIADSLVQFSAPAVHMYIASHMNIV</sequence>
<evidence type="ECO:0000256" key="9">
    <source>
        <dbReference type="ARBA" id="ARBA00023242"/>
    </source>
</evidence>
<keyword evidence="6" id="KW-0677">Repeat</keyword>
<keyword evidence="7" id="KW-0653">Protein transport</keyword>
<dbReference type="InterPro" id="IPR020472">
    <property type="entry name" value="WD40_PAC1"/>
</dbReference>
<evidence type="ECO:0000313" key="12">
    <source>
        <dbReference type="EMBL" id="OON20553.1"/>
    </source>
</evidence>
<dbReference type="InterPro" id="IPR036322">
    <property type="entry name" value="WD40_repeat_dom_sf"/>
</dbReference>
<accession>A0A1S8X228</accession>
<evidence type="ECO:0000256" key="8">
    <source>
        <dbReference type="ARBA" id="ARBA00023228"/>
    </source>
</evidence>
<feature type="region of interest" description="Disordered" evidence="11">
    <location>
        <begin position="245"/>
        <end position="276"/>
    </location>
</feature>
<dbReference type="InterPro" id="IPR001680">
    <property type="entry name" value="WD40_rpt"/>
</dbReference>
<dbReference type="GO" id="GO:0035859">
    <property type="term" value="C:Seh1-associated complex"/>
    <property type="evidence" value="ECO:0007669"/>
    <property type="project" value="TreeGrafter"/>
</dbReference>
<dbReference type="Pfam" id="PF00400">
    <property type="entry name" value="WD40"/>
    <property type="match status" value="3"/>
</dbReference>
<feature type="repeat" description="WD" evidence="10">
    <location>
        <begin position="47"/>
        <end position="81"/>
    </location>
</feature>
<dbReference type="PANTHER" id="PTHR11024:SF3">
    <property type="entry name" value="NUCLEOPORIN SEH1"/>
    <property type="match status" value="1"/>
</dbReference>
<evidence type="ECO:0000256" key="1">
    <source>
        <dbReference type="ARBA" id="ARBA00004259"/>
    </source>
</evidence>
<comment type="subcellular location">
    <subcellularLocation>
        <location evidence="2">Lysosome</location>
    </subcellularLocation>
    <subcellularLocation>
        <location evidence="1">Nucleus envelope</location>
    </subcellularLocation>
</comment>
<comment type="similarity">
    <text evidence="3">Belongs to the WD repeat SEC13 family.</text>
</comment>
<dbReference type="GO" id="GO:1904263">
    <property type="term" value="P:positive regulation of TORC1 signaling"/>
    <property type="evidence" value="ECO:0007669"/>
    <property type="project" value="TreeGrafter"/>
</dbReference>
<dbReference type="GO" id="GO:0034198">
    <property type="term" value="P:cellular response to amino acid starvation"/>
    <property type="evidence" value="ECO:0007669"/>
    <property type="project" value="TreeGrafter"/>
</dbReference>
<dbReference type="AlphaFoldDB" id="A0A1S8X228"/>
<dbReference type="Gene3D" id="2.130.10.10">
    <property type="entry name" value="YVTN repeat-like/Quinoprotein amine dehydrogenase"/>
    <property type="match status" value="1"/>
</dbReference>
<dbReference type="InterPro" id="IPR037363">
    <property type="entry name" value="Sec13/Seh1_fam"/>
</dbReference>
<dbReference type="GO" id="GO:0015031">
    <property type="term" value="P:protein transport"/>
    <property type="evidence" value="ECO:0007669"/>
    <property type="project" value="UniProtKB-KW"/>
</dbReference>
<evidence type="ECO:0000256" key="7">
    <source>
        <dbReference type="ARBA" id="ARBA00022927"/>
    </source>
</evidence>
<gene>
    <name evidence="12" type="ORF">X801_03562</name>
</gene>
<dbReference type="GO" id="GO:0031080">
    <property type="term" value="C:nuclear pore outer ring"/>
    <property type="evidence" value="ECO:0007669"/>
    <property type="project" value="TreeGrafter"/>
</dbReference>
<dbReference type="PRINTS" id="PR00320">
    <property type="entry name" value="GPROTEINBRPT"/>
</dbReference>
<keyword evidence="9" id="KW-0539">Nucleus</keyword>
<keyword evidence="8" id="KW-0458">Lysosome</keyword>
<dbReference type="PROSITE" id="PS00678">
    <property type="entry name" value="WD_REPEATS_1"/>
    <property type="match status" value="1"/>
</dbReference>
<dbReference type="SUPFAM" id="SSF50978">
    <property type="entry name" value="WD40 repeat-like"/>
    <property type="match status" value="1"/>
</dbReference>
<evidence type="ECO:0000256" key="11">
    <source>
        <dbReference type="SAM" id="MobiDB-lite"/>
    </source>
</evidence>